<comment type="caution">
    <text evidence="5">The sequence shown here is derived from an EMBL/GenBank/DDBJ whole genome shotgun (WGS) entry which is preliminary data.</text>
</comment>
<dbReference type="FunFam" id="3.40.50.10490:FF:000014">
    <property type="entry name" value="N-acetylmuramic acid 6-phosphate etherase"/>
    <property type="match status" value="1"/>
</dbReference>
<feature type="domain" description="SIS" evidence="4">
    <location>
        <begin position="57"/>
        <end position="220"/>
    </location>
</feature>
<dbReference type="PANTHER" id="PTHR10088">
    <property type="entry name" value="GLUCOKINASE REGULATORY PROTEIN"/>
    <property type="match status" value="1"/>
</dbReference>
<dbReference type="NCBIfam" id="NF003915">
    <property type="entry name" value="PRK05441.1"/>
    <property type="match status" value="1"/>
</dbReference>
<protein>
    <recommendedName>
        <fullName evidence="3">N-acetylmuramic acid 6-phosphate etherase</fullName>
        <shortName evidence="3">MurNAc-6-P etherase</shortName>
        <ecNumber evidence="3">4.2.1.126</ecNumber>
    </recommendedName>
    <alternativeName>
        <fullName evidence="3">N-acetylmuramic acid 6-phosphate hydrolase</fullName>
    </alternativeName>
    <alternativeName>
        <fullName evidence="3">N-acetylmuramic acid 6-phosphate lyase</fullName>
    </alternativeName>
</protein>
<evidence type="ECO:0000259" key="4">
    <source>
        <dbReference type="PROSITE" id="PS51464"/>
    </source>
</evidence>
<organism evidence="5 6">
    <name type="scientific">Dielma fastidiosa</name>
    <dbReference type="NCBI Taxonomy" id="1034346"/>
    <lineage>
        <taxon>Bacteria</taxon>
        <taxon>Bacillati</taxon>
        <taxon>Bacillota</taxon>
        <taxon>Erysipelotrichia</taxon>
        <taxon>Erysipelotrichales</taxon>
        <taxon>Erysipelotrichaceae</taxon>
        <taxon>Dielma</taxon>
    </lineage>
</organism>
<proteinExistence type="inferred from homology"/>
<dbReference type="GO" id="GO:0016803">
    <property type="term" value="F:ether hydrolase activity"/>
    <property type="evidence" value="ECO:0007669"/>
    <property type="project" value="TreeGrafter"/>
</dbReference>
<evidence type="ECO:0000313" key="5">
    <source>
        <dbReference type="EMBL" id="PXX75118.1"/>
    </source>
</evidence>
<gene>
    <name evidence="3" type="primary">murQ</name>
    <name evidence="5" type="ORF">DES51_12021</name>
</gene>
<evidence type="ECO:0000256" key="1">
    <source>
        <dbReference type="ARBA" id="ARBA00023239"/>
    </source>
</evidence>
<dbReference type="PROSITE" id="PS51464">
    <property type="entry name" value="SIS"/>
    <property type="match status" value="1"/>
</dbReference>
<dbReference type="NCBIfam" id="TIGR00274">
    <property type="entry name" value="N-acetylmuramic acid 6-phosphate etherase"/>
    <property type="match status" value="1"/>
</dbReference>
<dbReference type="EMBL" id="QJKH01000020">
    <property type="protein sequence ID" value="PXX75118.1"/>
    <property type="molecule type" value="Genomic_DNA"/>
</dbReference>
<keyword evidence="2 3" id="KW-0119">Carbohydrate metabolism</keyword>
<dbReference type="GO" id="GO:0097367">
    <property type="term" value="F:carbohydrate derivative binding"/>
    <property type="evidence" value="ECO:0007669"/>
    <property type="project" value="InterPro"/>
</dbReference>
<dbReference type="STRING" id="1034346.GCA_000313565_02204"/>
<reference evidence="5 6" key="1">
    <citation type="submission" date="2018-05" db="EMBL/GenBank/DDBJ databases">
        <title>Genomic Encyclopedia of Type Strains, Phase IV (KMG-IV): sequencing the most valuable type-strain genomes for metagenomic binning, comparative biology and taxonomic classification.</title>
        <authorList>
            <person name="Goeker M."/>
        </authorList>
    </citation>
    <scope>NUCLEOTIDE SEQUENCE [LARGE SCALE GENOMIC DNA]</scope>
    <source>
        <strain evidence="5 6">JC118</strain>
    </source>
</reference>
<evidence type="ECO:0000313" key="6">
    <source>
        <dbReference type="Proteomes" id="UP000247612"/>
    </source>
</evidence>
<dbReference type="EC" id="4.2.1.126" evidence="3"/>
<evidence type="ECO:0000256" key="2">
    <source>
        <dbReference type="ARBA" id="ARBA00023277"/>
    </source>
</evidence>
<dbReference type="RefSeq" id="WP_022938508.1">
    <property type="nucleotide sequence ID" value="NZ_CABKRQ010000005.1"/>
</dbReference>
<dbReference type="InterPro" id="IPR005486">
    <property type="entry name" value="Glucokinase_regulatory_CS"/>
</dbReference>
<dbReference type="Gene3D" id="1.10.8.1080">
    <property type="match status" value="1"/>
</dbReference>
<dbReference type="UniPathway" id="UPA00342"/>
<feature type="active site" evidence="3">
    <location>
        <position position="116"/>
    </location>
</feature>
<comment type="miscellaneous">
    <text evidence="3">A lyase-type mechanism (elimination/hydration) is suggested for the cleavage of the lactyl ether bond of MurNAc 6-phosphate, with the formation of an alpha,beta-unsaturated aldehyde intermediate with (E)-stereochemistry, followed by the syn addition of water to give product.</text>
</comment>
<comment type="pathway">
    <text evidence="3">Amino-sugar metabolism; N-acetylmuramate degradation.</text>
</comment>
<dbReference type="SUPFAM" id="SSF53697">
    <property type="entry name" value="SIS domain"/>
    <property type="match status" value="1"/>
</dbReference>
<dbReference type="OrthoDB" id="9813395at2"/>
<dbReference type="GO" id="GO:0046348">
    <property type="term" value="P:amino sugar catabolic process"/>
    <property type="evidence" value="ECO:0007669"/>
    <property type="project" value="InterPro"/>
</dbReference>
<dbReference type="CDD" id="cd05007">
    <property type="entry name" value="SIS_Etherase"/>
    <property type="match status" value="1"/>
</dbReference>
<accession>A0A318KS92</accession>
<sequence>MKIQLDKLMTEQQNPDTMSIDRMNSYEIVKAINNEDKKIALAVEKELASIAELVDACAERLSKGGRILYTGAGTSGRLGILDASECPPTYGVSDQLVQGLIAGGLEAIFKSKENAEDDREAGIEDLKSINLCEKDVVIGLAASGRTPYVAAGLEYANSINAYTGSISCVKNSEIGKIAKTAIDVETGPEVVTGSTRMKAGTAQKMVLNMISTGTMIRLGKVFNNLMVDIQPTNAKLIERSKRILMLATGCDYSRAETLIETSNHDVKAAICMELSGLSLDECQKLLAENGGNISELLHQLQK</sequence>
<dbReference type="PROSITE" id="PS01272">
    <property type="entry name" value="GCKR"/>
    <property type="match status" value="1"/>
</dbReference>
<dbReference type="Pfam" id="PF22645">
    <property type="entry name" value="GKRP_SIS_N"/>
    <property type="match status" value="1"/>
</dbReference>
<dbReference type="GO" id="GO:0009254">
    <property type="term" value="P:peptidoglycan turnover"/>
    <property type="evidence" value="ECO:0007669"/>
    <property type="project" value="TreeGrafter"/>
</dbReference>
<dbReference type="GO" id="GO:0016835">
    <property type="term" value="F:carbon-oxygen lyase activity"/>
    <property type="evidence" value="ECO:0007669"/>
    <property type="project" value="UniProtKB-UniRule"/>
</dbReference>
<dbReference type="PANTHER" id="PTHR10088:SF4">
    <property type="entry name" value="GLUCOKINASE REGULATORY PROTEIN"/>
    <property type="match status" value="1"/>
</dbReference>
<dbReference type="InterPro" id="IPR040190">
    <property type="entry name" value="MURQ/GCKR"/>
</dbReference>
<keyword evidence="1 3" id="KW-0456">Lyase</keyword>
<dbReference type="HAMAP" id="MF_00068">
    <property type="entry name" value="MurQ"/>
    <property type="match status" value="1"/>
</dbReference>
<feature type="active site" description="Proton donor" evidence="3">
    <location>
        <position position="85"/>
    </location>
</feature>
<dbReference type="Gene3D" id="3.40.50.10490">
    <property type="entry name" value="Glucose-6-phosphate isomerase like protein, domain 1"/>
    <property type="match status" value="1"/>
</dbReference>
<dbReference type="GO" id="GO:0097173">
    <property type="term" value="P:N-acetylmuramic acid catabolic process"/>
    <property type="evidence" value="ECO:0007669"/>
    <property type="project" value="UniProtKB-UniPathway"/>
</dbReference>
<dbReference type="InterPro" id="IPR005488">
    <property type="entry name" value="Etherase_MurQ"/>
</dbReference>
<dbReference type="InterPro" id="IPR046348">
    <property type="entry name" value="SIS_dom_sf"/>
</dbReference>
<comment type="subunit">
    <text evidence="3">Homodimer.</text>
</comment>
<dbReference type="InterPro" id="IPR001347">
    <property type="entry name" value="SIS_dom"/>
</dbReference>
<dbReference type="AlphaFoldDB" id="A0A318KS92"/>
<evidence type="ECO:0000256" key="3">
    <source>
        <dbReference type="HAMAP-Rule" id="MF_00068"/>
    </source>
</evidence>
<comment type="catalytic activity">
    <reaction evidence="3">
        <text>N-acetyl-D-muramate 6-phosphate + H2O = N-acetyl-D-glucosamine 6-phosphate + (R)-lactate</text>
        <dbReference type="Rhea" id="RHEA:26410"/>
        <dbReference type="ChEBI" id="CHEBI:15377"/>
        <dbReference type="ChEBI" id="CHEBI:16004"/>
        <dbReference type="ChEBI" id="CHEBI:57513"/>
        <dbReference type="ChEBI" id="CHEBI:58722"/>
        <dbReference type="EC" id="4.2.1.126"/>
    </reaction>
</comment>
<keyword evidence="6" id="KW-1185">Reference proteome</keyword>
<name>A0A318KS92_9FIRM</name>
<comment type="similarity">
    <text evidence="3">Belongs to the GCKR-like family. MurNAc-6-P etherase subfamily.</text>
</comment>
<dbReference type="Proteomes" id="UP000247612">
    <property type="component" value="Unassembled WGS sequence"/>
</dbReference>
<comment type="function">
    <text evidence="3">Specifically catalyzes the cleavage of the D-lactyl ether substituent of MurNAc 6-phosphate, producing GlcNAc 6-phosphate and D-lactate.</text>
</comment>
<dbReference type="NCBIfam" id="NF009222">
    <property type="entry name" value="PRK12570.1"/>
    <property type="match status" value="1"/>
</dbReference>